<dbReference type="AlphaFoldDB" id="A0A2I1H288"/>
<sequence length="53" mass="6119">MQKKYMMVTVSIDFNKWALRNWNNGVEMLKIGKKNGAKSSGYSWLFLAILGYS</sequence>
<gene>
    <name evidence="1" type="ORF">RhiirA4_470954</name>
</gene>
<reference evidence="1 2" key="1">
    <citation type="submission" date="2015-10" db="EMBL/GenBank/DDBJ databases">
        <title>Genome analyses suggest a sexual origin of heterokaryosis in a supposedly ancient asexual fungus.</title>
        <authorList>
            <person name="Ropars J."/>
            <person name="Sedzielewska K."/>
            <person name="Noel J."/>
            <person name="Charron P."/>
            <person name="Farinelli L."/>
            <person name="Marton T."/>
            <person name="Kruger M."/>
            <person name="Pelin A."/>
            <person name="Brachmann A."/>
            <person name="Corradi N."/>
        </authorList>
    </citation>
    <scope>NUCLEOTIDE SEQUENCE [LARGE SCALE GENOMIC DNA]</scope>
    <source>
        <strain evidence="1 2">A4</strain>
    </source>
</reference>
<organism evidence="1 2">
    <name type="scientific">Rhizophagus irregularis</name>
    <dbReference type="NCBI Taxonomy" id="588596"/>
    <lineage>
        <taxon>Eukaryota</taxon>
        <taxon>Fungi</taxon>
        <taxon>Fungi incertae sedis</taxon>
        <taxon>Mucoromycota</taxon>
        <taxon>Glomeromycotina</taxon>
        <taxon>Glomeromycetes</taxon>
        <taxon>Glomerales</taxon>
        <taxon>Glomeraceae</taxon>
        <taxon>Rhizophagus</taxon>
    </lineage>
</organism>
<dbReference type="Proteomes" id="UP000234323">
    <property type="component" value="Unassembled WGS sequence"/>
</dbReference>
<name>A0A2I1H288_9GLOM</name>
<evidence type="ECO:0000313" key="2">
    <source>
        <dbReference type="Proteomes" id="UP000234323"/>
    </source>
</evidence>
<comment type="caution">
    <text evidence="1">The sequence shown here is derived from an EMBL/GenBank/DDBJ whole genome shotgun (WGS) entry which is preliminary data.</text>
</comment>
<evidence type="ECO:0000313" key="1">
    <source>
        <dbReference type="EMBL" id="PKY52987.1"/>
    </source>
</evidence>
<keyword evidence="2" id="KW-1185">Reference proteome</keyword>
<proteinExistence type="predicted"/>
<protein>
    <submittedName>
        <fullName evidence="1">Uncharacterized protein</fullName>
    </submittedName>
</protein>
<accession>A0A2I1H288</accession>
<dbReference type="EMBL" id="LLXI01001306">
    <property type="protein sequence ID" value="PKY52987.1"/>
    <property type="molecule type" value="Genomic_DNA"/>
</dbReference>